<keyword evidence="3" id="KW-0812">Transmembrane</keyword>
<evidence type="ECO:0000256" key="3">
    <source>
        <dbReference type="ARBA" id="ARBA00022692"/>
    </source>
</evidence>
<feature type="compositionally biased region" description="Low complexity" evidence="9">
    <location>
        <begin position="50"/>
        <end position="88"/>
    </location>
</feature>
<accession>A0A261XUZ5</accession>
<keyword evidence="5 8" id="KW-0175">Coiled coil</keyword>
<keyword evidence="4" id="KW-1133">Transmembrane helix</keyword>
<organism evidence="10 11">
    <name type="scientific">Bifiguratus adelaidae</name>
    <dbReference type="NCBI Taxonomy" id="1938954"/>
    <lineage>
        <taxon>Eukaryota</taxon>
        <taxon>Fungi</taxon>
        <taxon>Fungi incertae sedis</taxon>
        <taxon>Mucoromycota</taxon>
        <taxon>Mucoromycotina</taxon>
        <taxon>Endogonomycetes</taxon>
        <taxon>Endogonales</taxon>
        <taxon>Endogonales incertae sedis</taxon>
        <taxon>Bifiguratus</taxon>
    </lineage>
</organism>
<evidence type="ECO:0008006" key="12">
    <source>
        <dbReference type="Google" id="ProtNLM"/>
    </source>
</evidence>
<dbReference type="GO" id="GO:0005739">
    <property type="term" value="C:mitochondrion"/>
    <property type="evidence" value="ECO:0007669"/>
    <property type="project" value="UniProtKB-SubCell"/>
</dbReference>
<feature type="compositionally biased region" description="Polar residues" evidence="9">
    <location>
        <begin position="128"/>
        <end position="145"/>
    </location>
</feature>
<evidence type="ECO:0000313" key="10">
    <source>
        <dbReference type="EMBL" id="OZJ02195.1"/>
    </source>
</evidence>
<feature type="region of interest" description="Disordered" evidence="9">
    <location>
        <begin position="336"/>
        <end position="361"/>
    </location>
</feature>
<feature type="region of interest" description="Disordered" evidence="9">
    <location>
        <begin position="125"/>
        <end position="145"/>
    </location>
</feature>
<dbReference type="PANTHER" id="PTHR14360">
    <property type="entry name" value="PROTEIN FMP32, MITOCHONDRIAL"/>
    <property type="match status" value="1"/>
</dbReference>
<reference evidence="10 11" key="1">
    <citation type="journal article" date="2017" name="Mycologia">
        <title>Bifiguratus adelaidae, gen. et sp. nov., a new member of Mucoromycotina in endophytic and soil-dwelling habitats.</title>
        <authorList>
            <person name="Torres-Cruz T.J."/>
            <person name="Billingsley Tobias T.L."/>
            <person name="Almatruk M."/>
            <person name="Hesse C."/>
            <person name="Kuske C.R."/>
            <person name="Desiro A."/>
            <person name="Benucci G.M."/>
            <person name="Bonito G."/>
            <person name="Stajich J.E."/>
            <person name="Dunlap C."/>
            <person name="Arnold A.E."/>
            <person name="Porras-Alfaro A."/>
        </authorList>
    </citation>
    <scope>NUCLEOTIDE SEQUENCE [LARGE SCALE GENOMIC DNA]</scope>
    <source>
        <strain evidence="10 11">AZ0501</strain>
    </source>
</reference>
<dbReference type="PANTHER" id="PTHR14360:SF12">
    <property type="entry name" value="MOZ PROTEIN REPRESENTS A CHROMATIN-ASSOCIATED ACETYLTRANSFERASE"/>
    <property type="match status" value="1"/>
</dbReference>
<keyword evidence="11" id="KW-1185">Reference proteome</keyword>
<gene>
    <name evidence="10" type="ORF">BZG36_04757</name>
</gene>
<dbReference type="GO" id="GO:0016020">
    <property type="term" value="C:membrane"/>
    <property type="evidence" value="ECO:0007669"/>
    <property type="project" value="UniProtKB-SubCell"/>
</dbReference>
<dbReference type="OrthoDB" id="1552at2759"/>
<evidence type="ECO:0000256" key="8">
    <source>
        <dbReference type="SAM" id="Coils"/>
    </source>
</evidence>
<evidence type="ECO:0000256" key="9">
    <source>
        <dbReference type="SAM" id="MobiDB-lite"/>
    </source>
</evidence>
<evidence type="ECO:0000256" key="7">
    <source>
        <dbReference type="ARBA" id="ARBA00023136"/>
    </source>
</evidence>
<feature type="compositionally biased region" description="Low complexity" evidence="9">
    <location>
        <begin position="95"/>
        <end position="107"/>
    </location>
</feature>
<keyword evidence="6" id="KW-0496">Mitochondrion</keyword>
<keyword evidence="7" id="KW-0472">Membrane</keyword>
<comment type="caution">
    <text evidence="10">The sequence shown here is derived from an EMBL/GenBank/DDBJ whole genome shotgun (WGS) entry which is preliminary data.</text>
</comment>
<comment type="subcellular location">
    <subcellularLocation>
        <location evidence="2">Membrane</location>
    </subcellularLocation>
    <subcellularLocation>
        <location evidence="1">Mitochondrion</location>
    </subcellularLocation>
</comment>
<feature type="coiled-coil region" evidence="8">
    <location>
        <begin position="241"/>
        <end position="290"/>
    </location>
</feature>
<sequence length="361" mass="40686">MSPNMRLVTRLRTRVQPSRFQLRLRRFASQSKGGNIYIPKPKTTGQPEVASSSASQANENAKQTSSSPSQQATPSTPESEVNAASPLFSNPPTPSTLSPSPYTSPFFNTPKDIEADLNNELKEKSRNGNESVFSFNNPATDFTQPLSREDNVYKHYFNTYKFVENLEKHGFTHDQAETIMKAIKWKLRASASKIGAEMLSRSDLDNETYLFKAALSELRTEIQILRRNDTVLLQTNLASINRDVEALSQKLREDVANMKSDIQLDMNNRKHEVREEEQRIERRIQELGAKTTIALGDVRTDLEGMRLETIWKGMIGIIIGSASVFTLGYFLQSKPEPEPPLPHPMSHLSDTQPPSEVYLAQ</sequence>
<dbReference type="Proteomes" id="UP000242875">
    <property type="component" value="Unassembled WGS sequence"/>
</dbReference>
<name>A0A261XUZ5_9FUNG</name>
<dbReference type="EMBL" id="MVBO01000177">
    <property type="protein sequence ID" value="OZJ02195.1"/>
    <property type="molecule type" value="Genomic_DNA"/>
</dbReference>
<evidence type="ECO:0000256" key="4">
    <source>
        <dbReference type="ARBA" id="ARBA00022989"/>
    </source>
</evidence>
<proteinExistence type="predicted"/>
<dbReference type="AlphaFoldDB" id="A0A261XUZ5"/>
<evidence type="ECO:0000256" key="6">
    <source>
        <dbReference type="ARBA" id="ARBA00023128"/>
    </source>
</evidence>
<protein>
    <recommendedName>
        <fullName evidence="12">DUF1640 domain-containing protein</fullName>
    </recommendedName>
</protein>
<dbReference type="Gene3D" id="1.20.5.340">
    <property type="match status" value="1"/>
</dbReference>
<evidence type="ECO:0000256" key="5">
    <source>
        <dbReference type="ARBA" id="ARBA00023054"/>
    </source>
</evidence>
<evidence type="ECO:0000256" key="1">
    <source>
        <dbReference type="ARBA" id="ARBA00004173"/>
    </source>
</evidence>
<evidence type="ECO:0000256" key="2">
    <source>
        <dbReference type="ARBA" id="ARBA00004370"/>
    </source>
</evidence>
<evidence type="ECO:0000313" key="11">
    <source>
        <dbReference type="Proteomes" id="UP000242875"/>
    </source>
</evidence>
<dbReference type="Pfam" id="PF07798">
    <property type="entry name" value="CCDC90-like"/>
    <property type="match status" value="1"/>
</dbReference>
<dbReference type="InterPro" id="IPR024461">
    <property type="entry name" value="CCDC90-like"/>
</dbReference>
<feature type="region of interest" description="Disordered" evidence="9">
    <location>
        <begin position="32"/>
        <end position="111"/>
    </location>
</feature>